<dbReference type="GO" id="GO:0000824">
    <property type="term" value="F:inositol-1,4,5,6-tetrakisphosphate 3-kinase activity"/>
    <property type="evidence" value="ECO:0007669"/>
    <property type="project" value="TreeGrafter"/>
</dbReference>
<keyword evidence="6" id="KW-1185">Reference proteome</keyword>
<dbReference type="GO" id="GO:0008440">
    <property type="term" value="F:inositol-1,4,5-trisphosphate 3-kinase activity"/>
    <property type="evidence" value="ECO:0007669"/>
    <property type="project" value="TreeGrafter"/>
</dbReference>
<gene>
    <name evidence="5" type="ORF">MAM_03575</name>
</gene>
<proteinExistence type="inferred from homology"/>
<evidence type="ECO:0000313" key="6">
    <source>
        <dbReference type="Proteomes" id="UP000030816"/>
    </source>
</evidence>
<dbReference type="OrthoDB" id="338650at2759"/>
<dbReference type="GeneID" id="63738030"/>
<comment type="similarity">
    <text evidence="1 4">Belongs to the inositol phosphokinase (IPK) family.</text>
</comment>
<keyword evidence="3 4" id="KW-0418">Kinase</keyword>
<dbReference type="GO" id="GO:0046854">
    <property type="term" value="P:phosphatidylinositol phosphate biosynthetic process"/>
    <property type="evidence" value="ECO:0007669"/>
    <property type="project" value="TreeGrafter"/>
</dbReference>
<dbReference type="AlphaFoldDB" id="A0A0B2WQW2"/>
<dbReference type="STRING" id="1081103.A0A0B2WQW2"/>
<dbReference type="Gene3D" id="3.30.470.160">
    <property type="entry name" value="Inositol polyphosphate kinase"/>
    <property type="match status" value="1"/>
</dbReference>
<evidence type="ECO:0000256" key="1">
    <source>
        <dbReference type="ARBA" id="ARBA00007374"/>
    </source>
</evidence>
<dbReference type="PANTHER" id="PTHR12400">
    <property type="entry name" value="INOSITOL POLYPHOSPHATE KINASE"/>
    <property type="match status" value="1"/>
</dbReference>
<evidence type="ECO:0000256" key="2">
    <source>
        <dbReference type="ARBA" id="ARBA00022679"/>
    </source>
</evidence>
<organism evidence="5 6">
    <name type="scientific">Metarhizium album (strain ARSEF 1941)</name>
    <dbReference type="NCBI Taxonomy" id="1081103"/>
    <lineage>
        <taxon>Eukaryota</taxon>
        <taxon>Fungi</taxon>
        <taxon>Dikarya</taxon>
        <taxon>Ascomycota</taxon>
        <taxon>Pezizomycotina</taxon>
        <taxon>Sordariomycetes</taxon>
        <taxon>Hypocreomycetidae</taxon>
        <taxon>Hypocreales</taxon>
        <taxon>Clavicipitaceae</taxon>
        <taxon>Metarhizium</taxon>
    </lineage>
</organism>
<sequence>MPAAKEKELPRVDQLQDYDYAVAGHDGTMCDPDGSIFVKPCTQAEINFYETTKSKYPAFASLMPVYLGCLSLNGAGADQVGIDQAGAGVIPDGALQTVDGGLLASIGERIVSATQDVQAQGAVMWVPSEGKKIQTDTSVVLENLTYGFHKPNVLDIKLGTRLYADDAPKQKQERFQKLSRETTHHKFGFRIAGMRVFRGSENHVELNCDEYKIYDKDYGRYTVNDDNVLDELKRFVFNKAAGIDENLGRAICEAFAKDLGDMVEVMSDHEFHTFSTSLLLVFEGDGKMLRKAIDANNEYVDGATDPPATKRIDSGICLDDEDEVPALPPVFRLKLIDFAHAAWKPGSGTDENTIKGVRSLQRLFSEMAQ</sequence>
<reference evidence="5 6" key="1">
    <citation type="journal article" date="2014" name="Proc. Natl. Acad. Sci. U.S.A.">
        <title>Trajectory and genomic determinants of fungal-pathogen speciation and host adaptation.</title>
        <authorList>
            <person name="Hu X."/>
            <person name="Xiao G."/>
            <person name="Zheng P."/>
            <person name="Shang Y."/>
            <person name="Su Y."/>
            <person name="Zhang X."/>
            <person name="Liu X."/>
            <person name="Zhan S."/>
            <person name="St Leger R.J."/>
            <person name="Wang C."/>
        </authorList>
    </citation>
    <scope>NUCLEOTIDE SEQUENCE [LARGE SCALE GENOMIC DNA]</scope>
    <source>
        <strain evidence="5 6">ARSEF 1941</strain>
    </source>
</reference>
<dbReference type="PANTHER" id="PTHR12400:SF103">
    <property type="entry name" value="INOSITOL POLYPHOSPHATE MULTIKINASE"/>
    <property type="match status" value="1"/>
</dbReference>
<dbReference type="GO" id="GO:0005634">
    <property type="term" value="C:nucleus"/>
    <property type="evidence" value="ECO:0007669"/>
    <property type="project" value="TreeGrafter"/>
</dbReference>
<evidence type="ECO:0000256" key="3">
    <source>
        <dbReference type="ARBA" id="ARBA00022777"/>
    </source>
</evidence>
<evidence type="ECO:0000313" key="5">
    <source>
        <dbReference type="EMBL" id="KHN98451.1"/>
    </source>
</evidence>
<dbReference type="InterPro" id="IPR038286">
    <property type="entry name" value="IPK_sf"/>
</dbReference>
<protein>
    <recommendedName>
        <fullName evidence="4">Kinase</fullName>
        <ecNumber evidence="4">2.7.-.-</ecNumber>
    </recommendedName>
</protein>
<evidence type="ECO:0000256" key="4">
    <source>
        <dbReference type="RuleBase" id="RU363090"/>
    </source>
</evidence>
<dbReference type="InterPro" id="IPR005522">
    <property type="entry name" value="IPK"/>
</dbReference>
<dbReference type="GO" id="GO:0005737">
    <property type="term" value="C:cytoplasm"/>
    <property type="evidence" value="ECO:0007669"/>
    <property type="project" value="TreeGrafter"/>
</dbReference>
<dbReference type="EMBL" id="AZHE01000007">
    <property type="protein sequence ID" value="KHN98451.1"/>
    <property type="molecule type" value="Genomic_DNA"/>
</dbReference>
<name>A0A0B2WQW2_METAS</name>
<dbReference type="GO" id="GO:0032958">
    <property type="term" value="P:inositol phosphate biosynthetic process"/>
    <property type="evidence" value="ECO:0007669"/>
    <property type="project" value="InterPro"/>
</dbReference>
<dbReference type="HOGENOM" id="CLU_042569_3_0_1"/>
<dbReference type="EC" id="2.7.-.-" evidence="4"/>
<comment type="caution">
    <text evidence="5">The sequence shown here is derived from an EMBL/GenBank/DDBJ whole genome shotgun (WGS) entry which is preliminary data.</text>
</comment>
<accession>A0A0B2WQW2</accession>
<dbReference type="RefSeq" id="XP_040679517.1">
    <property type="nucleotide sequence ID" value="XM_040822374.1"/>
</dbReference>
<keyword evidence="2 4" id="KW-0808">Transferase</keyword>
<dbReference type="Proteomes" id="UP000030816">
    <property type="component" value="Unassembled WGS sequence"/>
</dbReference>
<dbReference type="Pfam" id="PF03770">
    <property type="entry name" value="IPK"/>
    <property type="match status" value="1"/>
</dbReference>
<dbReference type="SUPFAM" id="SSF56104">
    <property type="entry name" value="SAICAR synthase-like"/>
    <property type="match status" value="1"/>
</dbReference>